<evidence type="ECO:0000256" key="4">
    <source>
        <dbReference type="SAM" id="Coils"/>
    </source>
</evidence>
<dbReference type="SUPFAM" id="SSF75632">
    <property type="entry name" value="Cullin homology domain"/>
    <property type="match status" value="1"/>
</dbReference>
<dbReference type="InParanoid" id="I7MDD1"/>
<dbReference type="InterPro" id="IPR036390">
    <property type="entry name" value="WH_DNA-bd_sf"/>
</dbReference>
<dbReference type="InterPro" id="IPR001373">
    <property type="entry name" value="Cullin_N"/>
</dbReference>
<feature type="compositionally biased region" description="Basic and acidic residues" evidence="5">
    <location>
        <begin position="627"/>
        <end position="636"/>
    </location>
</feature>
<evidence type="ECO:0000256" key="1">
    <source>
        <dbReference type="ARBA" id="ARBA00006019"/>
    </source>
</evidence>
<dbReference type="STRING" id="312017.I7MDD1"/>
<keyword evidence="8" id="KW-1185">Reference proteome</keyword>
<dbReference type="SMART" id="SM00884">
    <property type="entry name" value="Cullin_Nedd8"/>
    <property type="match status" value="1"/>
</dbReference>
<keyword evidence="4" id="KW-0175">Coiled coil</keyword>
<feature type="domain" description="Cullin family profile" evidence="6">
    <location>
        <begin position="513"/>
        <end position="943"/>
    </location>
</feature>
<protein>
    <submittedName>
        <fullName evidence="7">Cullin family protein</fullName>
    </submittedName>
</protein>
<dbReference type="InterPro" id="IPR019559">
    <property type="entry name" value="Cullin_neddylation_domain"/>
</dbReference>
<feature type="region of interest" description="Disordered" evidence="5">
    <location>
        <begin position="734"/>
        <end position="770"/>
    </location>
</feature>
<dbReference type="SUPFAM" id="SSF46785">
    <property type="entry name" value="Winged helix' DNA-binding domain"/>
    <property type="match status" value="1"/>
</dbReference>
<evidence type="ECO:0000313" key="7">
    <source>
        <dbReference type="EMBL" id="EAR87357.2"/>
    </source>
</evidence>
<dbReference type="GO" id="GO:0031625">
    <property type="term" value="F:ubiquitin protein ligase binding"/>
    <property type="evidence" value="ECO:0007669"/>
    <property type="project" value="InterPro"/>
</dbReference>
<name>I7MDD1_TETTS</name>
<gene>
    <name evidence="7" type="ORF">TTHERM_00058690</name>
</gene>
<dbReference type="GeneID" id="7829563"/>
<comment type="similarity">
    <text evidence="1 2 3">Belongs to the cullin family.</text>
</comment>
<feature type="coiled-coil region" evidence="4">
    <location>
        <begin position="420"/>
        <end position="455"/>
    </location>
</feature>
<dbReference type="OrthoDB" id="27073at2759"/>
<reference evidence="8" key="1">
    <citation type="journal article" date="2006" name="PLoS Biol.">
        <title>Macronuclear genome sequence of the ciliate Tetrahymena thermophila, a model eukaryote.</title>
        <authorList>
            <person name="Eisen J.A."/>
            <person name="Coyne R.S."/>
            <person name="Wu M."/>
            <person name="Wu D."/>
            <person name="Thiagarajan M."/>
            <person name="Wortman J.R."/>
            <person name="Badger J.H."/>
            <person name="Ren Q."/>
            <person name="Amedeo P."/>
            <person name="Jones K.M."/>
            <person name="Tallon L.J."/>
            <person name="Delcher A.L."/>
            <person name="Salzberg S.L."/>
            <person name="Silva J.C."/>
            <person name="Haas B.J."/>
            <person name="Majoros W.H."/>
            <person name="Farzad M."/>
            <person name="Carlton J.M."/>
            <person name="Smith R.K. Jr."/>
            <person name="Garg J."/>
            <person name="Pearlman R.E."/>
            <person name="Karrer K.M."/>
            <person name="Sun L."/>
            <person name="Manning G."/>
            <person name="Elde N.C."/>
            <person name="Turkewitz A.P."/>
            <person name="Asai D.J."/>
            <person name="Wilkes D.E."/>
            <person name="Wang Y."/>
            <person name="Cai H."/>
            <person name="Collins K."/>
            <person name="Stewart B.A."/>
            <person name="Lee S.R."/>
            <person name="Wilamowska K."/>
            <person name="Weinberg Z."/>
            <person name="Ruzzo W.L."/>
            <person name="Wloga D."/>
            <person name="Gaertig J."/>
            <person name="Frankel J."/>
            <person name="Tsao C.-C."/>
            <person name="Gorovsky M.A."/>
            <person name="Keeling P.J."/>
            <person name="Waller R.F."/>
            <person name="Patron N.J."/>
            <person name="Cherry J.M."/>
            <person name="Stover N.A."/>
            <person name="Krieger C.J."/>
            <person name="del Toro C."/>
            <person name="Ryder H.F."/>
            <person name="Williamson S.C."/>
            <person name="Barbeau R.A."/>
            <person name="Hamilton E.P."/>
            <person name="Orias E."/>
        </authorList>
    </citation>
    <scope>NUCLEOTIDE SEQUENCE [LARGE SCALE GENOMIC DNA]</scope>
    <source>
        <strain evidence="8">SB210</strain>
    </source>
</reference>
<proteinExistence type="inferred from homology"/>
<sequence length="1092" mass="130359">MKILKKIPKIFYKIRKLLANNQYEDINKLFSQDKYANLFQNVYQLDGKQVQLLVDEIMINILDSSNQQLKLIFKGKSSDDDSTILNQFQKILRDQLIQIYFISVFFYQFDELIFKGLHQVSLQQYCLQKVLDSSNGKFSMKIVDQIVKDLNKRKQLEEQNERFSQDLLQIINFFSCRTFLNQLYLDRQSYDFQISVLFNCDFTEEEAEKLIRYQEKKRIEEEKFKQLMEDDSSSDENKQVSSSQKSLDQQEIEQEQEEGDQSLEIELENKKSKKKKRVIESKSKKEKKKKEKVEFESIFSLIEEKYIQKLKSDSEEFIDRIKDEKLEDQITQIEEYIFREQQFISYYMNRISIKVSDLLQKMCIYQNYPKLINHQKYGLTYCFNNQNYKELKLIYNFVQNDNESIKTLSQKFNSIVESVIQKVEKEQEIMFEDYKKEQQNQAENYMQNSESKDENLEKDIQYIQNCQQKWIKQIYEIYLIYYQNGLVQAFDNNPTLNTALSRAFESQFNSSELAVDYLVNSCHQYLLNEKFRQTSLELKEDEFENFISKIFSYIFQKDQFLEIYRKLLSRRLIYKQSQGEKQELKYLEYFEKSIGLITQIDHMKQMIQDLNKSDLIKFDYYEQMKKINKDNQDQKSKNSLSSRSRSRSRSRSKSIESRSEKSNKRRNNGIQIDISDDNSEEEIEIISQNSRNNNNQIRRNNNHQIDQIVIDDNAEIEQSRQDNLSQSEELIMIDNSQRNQEVGQMRSNSRTERSDSNQLIQIEDSDQNNSDEDLIISETKPTKQKGKRYLLKKNQIIIDEKEENEEEGGKHNNNSQEIKNSLIDVMILTNMKWPLKLSKTNANSQIILPKALQRYYQEYSESFRKVFKNQRKLDLLHHVSYSTLQFKSDSKLQFGGTYLLQVSSYSMIILLCFNKNNSISVQELKEKTGINKKIIKEKLNILSKFNILKLKITEDNKDQQSEKNKKNYEVNTDFYAKTQDLEIDSIPQEQFYSQQILQNLRADAQTQKSQKEINSNIINHRKVIINSYIVQIMKDKETLHKDELIKLVQQKLKDNKQIFIITDSFVKDQIQSCIDQDYLKNSQEQDILLYVK</sequence>
<accession>I7MDD1</accession>
<dbReference type="Proteomes" id="UP000009168">
    <property type="component" value="Unassembled WGS sequence"/>
</dbReference>
<dbReference type="InterPro" id="IPR016158">
    <property type="entry name" value="Cullin_homology"/>
</dbReference>
<dbReference type="EMBL" id="GG662853">
    <property type="protein sequence ID" value="EAR87357.2"/>
    <property type="molecule type" value="Genomic_DNA"/>
</dbReference>
<dbReference type="InterPro" id="IPR036388">
    <property type="entry name" value="WH-like_DNA-bd_sf"/>
</dbReference>
<feature type="region of interest" description="Disordered" evidence="5">
    <location>
        <begin position="627"/>
        <end position="676"/>
    </location>
</feature>
<dbReference type="Pfam" id="PF26557">
    <property type="entry name" value="Cullin_AB"/>
    <property type="match status" value="1"/>
</dbReference>
<dbReference type="RefSeq" id="XP_001007602.2">
    <property type="nucleotide sequence ID" value="XM_001007602.2"/>
</dbReference>
<dbReference type="KEGG" id="tet:TTHERM_00058690"/>
<dbReference type="InterPro" id="IPR059120">
    <property type="entry name" value="Cullin-like_AB"/>
</dbReference>
<dbReference type="InterPro" id="IPR036317">
    <property type="entry name" value="Cullin_homology_sf"/>
</dbReference>
<dbReference type="SUPFAM" id="SSF74788">
    <property type="entry name" value="Cullin repeat-like"/>
    <property type="match status" value="1"/>
</dbReference>
<dbReference type="InterPro" id="IPR016159">
    <property type="entry name" value="Cullin_repeat-like_dom_sf"/>
</dbReference>
<feature type="compositionally biased region" description="Acidic residues" evidence="5">
    <location>
        <begin position="250"/>
        <end position="266"/>
    </location>
</feature>
<dbReference type="InterPro" id="IPR045093">
    <property type="entry name" value="Cullin"/>
</dbReference>
<dbReference type="Gene3D" id="1.10.10.10">
    <property type="entry name" value="Winged helix-like DNA-binding domain superfamily/Winged helix DNA-binding domain"/>
    <property type="match status" value="1"/>
</dbReference>
<evidence type="ECO:0000313" key="8">
    <source>
        <dbReference type="Proteomes" id="UP000009168"/>
    </source>
</evidence>
<dbReference type="AlphaFoldDB" id="I7MDD1"/>
<feature type="compositionally biased region" description="Basic and acidic residues" evidence="5">
    <location>
        <begin position="653"/>
        <end position="662"/>
    </location>
</feature>
<dbReference type="Gene3D" id="3.30.230.130">
    <property type="entry name" value="Cullin, Chain C, Domain 2"/>
    <property type="match status" value="1"/>
</dbReference>
<evidence type="ECO:0000259" key="6">
    <source>
        <dbReference type="PROSITE" id="PS50069"/>
    </source>
</evidence>
<dbReference type="Pfam" id="PF10557">
    <property type="entry name" value="Cullin_Nedd8"/>
    <property type="match status" value="1"/>
</dbReference>
<evidence type="ECO:0000256" key="5">
    <source>
        <dbReference type="SAM" id="MobiDB-lite"/>
    </source>
</evidence>
<dbReference type="GO" id="GO:0006511">
    <property type="term" value="P:ubiquitin-dependent protein catabolic process"/>
    <property type="evidence" value="ECO:0007669"/>
    <property type="project" value="InterPro"/>
</dbReference>
<feature type="region of interest" description="Disordered" evidence="5">
    <location>
        <begin position="226"/>
        <end position="266"/>
    </location>
</feature>
<dbReference type="PROSITE" id="PS50069">
    <property type="entry name" value="CULLIN_2"/>
    <property type="match status" value="1"/>
</dbReference>
<evidence type="ECO:0000256" key="3">
    <source>
        <dbReference type="RuleBase" id="RU003829"/>
    </source>
</evidence>
<evidence type="ECO:0000256" key="2">
    <source>
        <dbReference type="PROSITE-ProRule" id="PRU00330"/>
    </source>
</evidence>
<dbReference type="Gene3D" id="1.20.1310.10">
    <property type="entry name" value="Cullin Repeats"/>
    <property type="match status" value="2"/>
</dbReference>
<dbReference type="eggNOG" id="KOG2166">
    <property type="taxonomic scope" value="Eukaryota"/>
</dbReference>
<feature type="compositionally biased region" description="Polar residues" evidence="5">
    <location>
        <begin position="734"/>
        <end position="748"/>
    </location>
</feature>
<dbReference type="PANTHER" id="PTHR11932">
    <property type="entry name" value="CULLIN"/>
    <property type="match status" value="1"/>
</dbReference>
<dbReference type="Pfam" id="PF00888">
    <property type="entry name" value="Cullin"/>
    <property type="match status" value="1"/>
</dbReference>
<organism evidence="7 8">
    <name type="scientific">Tetrahymena thermophila (strain SB210)</name>
    <dbReference type="NCBI Taxonomy" id="312017"/>
    <lineage>
        <taxon>Eukaryota</taxon>
        <taxon>Sar</taxon>
        <taxon>Alveolata</taxon>
        <taxon>Ciliophora</taxon>
        <taxon>Intramacronucleata</taxon>
        <taxon>Oligohymenophorea</taxon>
        <taxon>Hymenostomatida</taxon>
        <taxon>Tetrahymenina</taxon>
        <taxon>Tetrahymenidae</taxon>
        <taxon>Tetrahymena</taxon>
    </lineage>
</organism>